<dbReference type="EMBL" id="SOGJ01000019">
    <property type="protein sequence ID" value="TFC98662.1"/>
    <property type="molecule type" value="Genomic_DNA"/>
</dbReference>
<sequence length="214" mass="22910">MTPSHTPDSTAPWFAADDEPDHLDGHTIEELSDYLDRGKEPADPSVDESAACRIALASLERLHGAMGSMVQEEADRAPARDDSWVTTILDGIVRDSRSGRDIPISHPAPTARLSVTEGAVRGLLRAAGDSVDNIIVGRCRLDGDVTTPGVPVTVTVDANVYRGENIPTLADNLRSALLDALHSHTELTIAGIDVTIRDIFLIKPEPEGGVQNHD</sequence>
<accession>A0ABY2J155</accession>
<gene>
    <name evidence="2" type="ORF">E3O65_07230</name>
</gene>
<keyword evidence="3" id="KW-1185">Reference proteome</keyword>
<name>A0ABY2J155_9MICO</name>
<feature type="region of interest" description="Disordered" evidence="1">
    <location>
        <begin position="1"/>
        <end position="25"/>
    </location>
</feature>
<evidence type="ECO:0000256" key="1">
    <source>
        <dbReference type="SAM" id="MobiDB-lite"/>
    </source>
</evidence>
<protein>
    <recommendedName>
        <fullName evidence="4">Asp23/Gls24 family envelope stress response protein</fullName>
    </recommendedName>
</protein>
<evidence type="ECO:0000313" key="2">
    <source>
        <dbReference type="EMBL" id="TFC98662.1"/>
    </source>
</evidence>
<proteinExistence type="predicted"/>
<dbReference type="Proteomes" id="UP000298355">
    <property type="component" value="Unassembled WGS sequence"/>
</dbReference>
<evidence type="ECO:0008006" key="4">
    <source>
        <dbReference type="Google" id="ProtNLM"/>
    </source>
</evidence>
<reference evidence="2 3" key="1">
    <citation type="submission" date="2019-03" db="EMBL/GenBank/DDBJ databases">
        <title>Genomics of glacier-inhabiting Cryobacterium strains.</title>
        <authorList>
            <person name="Liu Q."/>
            <person name="Xin Y.-H."/>
        </authorList>
    </citation>
    <scope>NUCLEOTIDE SEQUENCE [LARGE SCALE GENOMIC DNA]</scope>
    <source>
        <strain evidence="2 3">TMT4-23</strain>
    </source>
</reference>
<dbReference type="RefSeq" id="WP_134363075.1">
    <property type="nucleotide sequence ID" value="NZ_SOGJ01000019.1"/>
</dbReference>
<evidence type="ECO:0000313" key="3">
    <source>
        <dbReference type="Proteomes" id="UP000298355"/>
    </source>
</evidence>
<comment type="caution">
    <text evidence="2">The sequence shown here is derived from an EMBL/GenBank/DDBJ whole genome shotgun (WGS) entry which is preliminary data.</text>
</comment>
<organism evidence="2 3">
    <name type="scientific">Cryobacterium breve</name>
    <dbReference type="NCBI Taxonomy" id="1259258"/>
    <lineage>
        <taxon>Bacteria</taxon>
        <taxon>Bacillati</taxon>
        <taxon>Actinomycetota</taxon>
        <taxon>Actinomycetes</taxon>
        <taxon>Micrococcales</taxon>
        <taxon>Microbacteriaceae</taxon>
        <taxon>Cryobacterium</taxon>
    </lineage>
</organism>